<dbReference type="InterPro" id="IPR010197">
    <property type="entry name" value="OSBS/NAAAR"/>
</dbReference>
<dbReference type="SFLD" id="SFLDS00001">
    <property type="entry name" value="Enolase"/>
    <property type="match status" value="1"/>
</dbReference>
<keyword evidence="2" id="KW-0479">Metal-binding</keyword>
<dbReference type="PANTHER" id="PTHR48073:SF5">
    <property type="entry name" value="O-SUCCINYLBENZOATE SYNTHASE"/>
    <property type="match status" value="1"/>
</dbReference>
<dbReference type="Pfam" id="PF02746">
    <property type="entry name" value="MR_MLE_N"/>
    <property type="match status" value="1"/>
</dbReference>
<feature type="domain" description="Mandelate racemase/muconate lactonizing enzyme C-terminal" evidence="7">
    <location>
        <begin position="142"/>
        <end position="235"/>
    </location>
</feature>
<dbReference type="GO" id="GO:0009234">
    <property type="term" value="P:menaquinone biosynthetic process"/>
    <property type="evidence" value="ECO:0007669"/>
    <property type="project" value="UniProtKB-UniRule"/>
</dbReference>
<dbReference type="AlphaFoldDB" id="A0A557ZXV1"/>
<dbReference type="InterPro" id="IPR013342">
    <property type="entry name" value="Mandelate_racemase_C"/>
</dbReference>
<evidence type="ECO:0000256" key="3">
    <source>
        <dbReference type="ARBA" id="ARBA00022842"/>
    </source>
</evidence>
<dbReference type="PANTHER" id="PTHR48073">
    <property type="entry name" value="O-SUCCINYLBENZOATE SYNTHASE-RELATED"/>
    <property type="match status" value="1"/>
</dbReference>
<sequence>MKLEGIEIVRASVSLRDPIRTSFGSLDQRDLVLLRAVTAEAEGWGECVAFKTPLYSSEYADAAATVLERFLIPQVLARPDISAETVAEVLHPIRGHRMAKAALEAAILDAQLREWGVSFARYLGVTRDRVPAGVSIGIRKSIADLIDVVGGFLDEGYRRIKIKIAPGWDLEPVRALRERFGADLPLQVDANAAYTLADAAHLAQLDEFGLQLMEQPLGEEQLRQHAELARLVSTPIALDESVVSAECAADAIAMRACRIVNIKPGRVGGYLEGRRIHDLCRANGLAVWCGGMAETGIGRAANVALAALPGFMPGDNSASGRYFEQDLTEPFTLDDGHLTVPSGPGIGVTPLPDVLKSITSSTTWLPA</sequence>
<dbReference type="Pfam" id="PF13378">
    <property type="entry name" value="MR_MLE_C"/>
    <property type="match status" value="1"/>
</dbReference>
<dbReference type="NCBIfam" id="TIGR01928">
    <property type="entry name" value="menC_lowGC_arch"/>
    <property type="match status" value="1"/>
</dbReference>
<dbReference type="GO" id="GO:0016854">
    <property type="term" value="F:racemase and epimerase activity"/>
    <property type="evidence" value="ECO:0007669"/>
    <property type="project" value="UniProtKB-ARBA"/>
</dbReference>
<evidence type="ECO:0000256" key="1">
    <source>
        <dbReference type="ARBA" id="ARBA00001968"/>
    </source>
</evidence>
<gene>
    <name evidence="8" type="primary">menC</name>
    <name evidence="8" type="ORF">FNH06_33870</name>
</gene>
<dbReference type="InterPro" id="IPR013341">
    <property type="entry name" value="Mandelate_racemase_N_dom"/>
</dbReference>
<keyword evidence="3" id="KW-0460">Magnesium</keyword>
<evidence type="ECO:0000313" key="9">
    <source>
        <dbReference type="Proteomes" id="UP000318578"/>
    </source>
</evidence>
<dbReference type="UniPathway" id="UPA01057">
    <property type="reaction ID" value="UER00165"/>
</dbReference>
<dbReference type="SUPFAM" id="SSF54826">
    <property type="entry name" value="Enolase N-terminal domain-like"/>
    <property type="match status" value="1"/>
</dbReference>
<dbReference type="Gene3D" id="3.30.390.10">
    <property type="entry name" value="Enolase-like, N-terminal domain"/>
    <property type="match status" value="1"/>
</dbReference>
<dbReference type="OrthoDB" id="9774531at2"/>
<comment type="cofactor">
    <cofactor evidence="1">
        <name>a divalent metal cation</name>
        <dbReference type="ChEBI" id="CHEBI:60240"/>
    </cofactor>
</comment>
<accession>A0A557ZXV1</accession>
<evidence type="ECO:0000256" key="5">
    <source>
        <dbReference type="ARBA" id="ARBA00029491"/>
    </source>
</evidence>
<dbReference type="Gene3D" id="3.20.20.120">
    <property type="entry name" value="Enolase-like C-terminal domain"/>
    <property type="match status" value="1"/>
</dbReference>
<dbReference type="InterPro" id="IPR029065">
    <property type="entry name" value="Enolase_C-like"/>
</dbReference>
<evidence type="ECO:0000259" key="7">
    <source>
        <dbReference type="SMART" id="SM00922"/>
    </source>
</evidence>
<dbReference type="GO" id="GO:0043748">
    <property type="term" value="F:O-succinylbenzoate synthase activity"/>
    <property type="evidence" value="ECO:0007669"/>
    <property type="project" value="UniProtKB-EC"/>
</dbReference>
<evidence type="ECO:0000313" key="8">
    <source>
        <dbReference type="EMBL" id="TVT16843.1"/>
    </source>
</evidence>
<organism evidence="8 9">
    <name type="scientific">Amycolatopsis acidiphila</name>
    <dbReference type="NCBI Taxonomy" id="715473"/>
    <lineage>
        <taxon>Bacteria</taxon>
        <taxon>Bacillati</taxon>
        <taxon>Actinomycetota</taxon>
        <taxon>Actinomycetes</taxon>
        <taxon>Pseudonocardiales</taxon>
        <taxon>Pseudonocardiaceae</taxon>
        <taxon>Amycolatopsis</taxon>
    </lineage>
</organism>
<dbReference type="SUPFAM" id="SSF51604">
    <property type="entry name" value="Enolase C-terminal domain-like"/>
    <property type="match status" value="1"/>
</dbReference>
<reference evidence="8 9" key="1">
    <citation type="submission" date="2019-07" db="EMBL/GenBank/DDBJ databases">
        <title>New species of Amycolatopsis and Streptomyces.</title>
        <authorList>
            <person name="Duangmal K."/>
            <person name="Teo W.F.A."/>
            <person name="Lipun K."/>
        </authorList>
    </citation>
    <scope>NUCLEOTIDE SEQUENCE [LARGE SCALE GENOMIC DNA]</scope>
    <source>
        <strain evidence="8 9">JCM 30562</strain>
    </source>
</reference>
<dbReference type="SFLD" id="SFLDF00009">
    <property type="entry name" value="o-succinylbenzoate_synthase"/>
    <property type="match status" value="1"/>
</dbReference>
<comment type="caution">
    <text evidence="8">The sequence shown here is derived from an EMBL/GenBank/DDBJ whole genome shotgun (WGS) entry which is preliminary data.</text>
</comment>
<evidence type="ECO:0000256" key="4">
    <source>
        <dbReference type="ARBA" id="ARBA00023239"/>
    </source>
</evidence>
<keyword evidence="9" id="KW-1185">Reference proteome</keyword>
<dbReference type="Proteomes" id="UP000318578">
    <property type="component" value="Unassembled WGS sequence"/>
</dbReference>
<evidence type="ECO:0000256" key="6">
    <source>
        <dbReference type="NCBIfam" id="TIGR01928"/>
    </source>
</evidence>
<dbReference type="GO" id="GO:0046872">
    <property type="term" value="F:metal ion binding"/>
    <property type="evidence" value="ECO:0007669"/>
    <property type="project" value="UniProtKB-KW"/>
</dbReference>
<dbReference type="InterPro" id="IPR029017">
    <property type="entry name" value="Enolase-like_N"/>
</dbReference>
<dbReference type="UniPathway" id="UPA00079"/>
<dbReference type="EMBL" id="VJZA01000095">
    <property type="protein sequence ID" value="TVT16843.1"/>
    <property type="molecule type" value="Genomic_DNA"/>
</dbReference>
<dbReference type="SMART" id="SM00922">
    <property type="entry name" value="MR_MLE"/>
    <property type="match status" value="1"/>
</dbReference>
<keyword evidence="4 8" id="KW-0456">Lyase</keyword>
<dbReference type="CDD" id="cd03317">
    <property type="entry name" value="NAAAR"/>
    <property type="match status" value="1"/>
</dbReference>
<evidence type="ECO:0000256" key="2">
    <source>
        <dbReference type="ARBA" id="ARBA00022723"/>
    </source>
</evidence>
<dbReference type="SFLD" id="SFLDG00180">
    <property type="entry name" value="muconate_cycloisomerase"/>
    <property type="match status" value="1"/>
</dbReference>
<dbReference type="EC" id="4.2.1.113" evidence="5 6"/>
<name>A0A557ZXV1_9PSEU</name>
<protein>
    <recommendedName>
        <fullName evidence="5 6">o-succinylbenzoate synthase</fullName>
        <ecNumber evidence="5 6">4.2.1.113</ecNumber>
    </recommendedName>
</protein>
<dbReference type="InterPro" id="IPR036849">
    <property type="entry name" value="Enolase-like_C_sf"/>
</dbReference>
<dbReference type="RefSeq" id="WP_144644167.1">
    <property type="nucleotide sequence ID" value="NZ_BNAX01000004.1"/>
</dbReference>
<proteinExistence type="predicted"/>